<dbReference type="GO" id="GO:0016887">
    <property type="term" value="F:ATP hydrolysis activity"/>
    <property type="evidence" value="ECO:0007669"/>
    <property type="project" value="InterPro"/>
</dbReference>
<dbReference type="InterPro" id="IPR017871">
    <property type="entry name" value="ABC_transporter-like_CS"/>
</dbReference>
<dbReference type="InterPro" id="IPR011527">
    <property type="entry name" value="ABC1_TM_dom"/>
</dbReference>
<dbReference type="SMART" id="SM00382">
    <property type="entry name" value="AAA"/>
    <property type="match status" value="2"/>
</dbReference>
<dbReference type="OrthoDB" id="6500128at2759"/>
<evidence type="ECO:0000313" key="15">
    <source>
        <dbReference type="Proteomes" id="UP000215902"/>
    </source>
</evidence>
<protein>
    <recommendedName>
        <fullName evidence="16">Multidrug resistance protein 1</fullName>
    </recommendedName>
</protein>
<evidence type="ECO:0000256" key="3">
    <source>
        <dbReference type="ARBA" id="ARBA00022448"/>
    </source>
</evidence>
<dbReference type="GO" id="GO:0005743">
    <property type="term" value="C:mitochondrial inner membrane"/>
    <property type="evidence" value="ECO:0007669"/>
    <property type="project" value="TreeGrafter"/>
</dbReference>
<evidence type="ECO:0000256" key="8">
    <source>
        <dbReference type="ARBA" id="ARBA00022989"/>
    </source>
</evidence>
<dbReference type="GO" id="GO:0090374">
    <property type="term" value="P:oligopeptide export from mitochondrion"/>
    <property type="evidence" value="ECO:0007669"/>
    <property type="project" value="TreeGrafter"/>
</dbReference>
<feature type="transmembrane region" description="Helical" evidence="11">
    <location>
        <begin position="210"/>
        <end position="231"/>
    </location>
</feature>
<evidence type="ECO:0000256" key="10">
    <source>
        <dbReference type="SAM" id="MobiDB-lite"/>
    </source>
</evidence>
<dbReference type="GO" id="GO:0015421">
    <property type="term" value="F:ABC-type oligopeptide transporter activity"/>
    <property type="evidence" value="ECO:0007669"/>
    <property type="project" value="TreeGrafter"/>
</dbReference>
<evidence type="ECO:0000256" key="4">
    <source>
        <dbReference type="ARBA" id="ARBA00022692"/>
    </source>
</evidence>
<keyword evidence="7" id="KW-0067">ATP-binding</keyword>
<feature type="transmembrane region" description="Helical" evidence="11">
    <location>
        <begin position="288"/>
        <end position="313"/>
    </location>
</feature>
<evidence type="ECO:0000256" key="1">
    <source>
        <dbReference type="ARBA" id="ARBA00004141"/>
    </source>
</evidence>
<dbReference type="Pfam" id="PF00664">
    <property type="entry name" value="ABC_membrane"/>
    <property type="match status" value="2"/>
</dbReference>
<feature type="domain" description="ABC transporter" evidence="12">
    <location>
        <begin position="1052"/>
        <end position="1296"/>
    </location>
</feature>
<evidence type="ECO:0000256" key="7">
    <source>
        <dbReference type="ARBA" id="ARBA00022840"/>
    </source>
</evidence>
<evidence type="ECO:0000256" key="6">
    <source>
        <dbReference type="ARBA" id="ARBA00022741"/>
    </source>
</evidence>
<dbReference type="PROSITE" id="PS50893">
    <property type="entry name" value="ABC_TRANSPORTER_2"/>
    <property type="match status" value="2"/>
</dbReference>
<reference evidence="14 15" key="1">
    <citation type="submission" date="2017-06" db="EMBL/GenBank/DDBJ databases">
        <title>A platform for efficient transgenesis in Macrostomum lignano, a flatworm model organism for stem cell research.</title>
        <authorList>
            <person name="Berezikov E."/>
        </authorList>
    </citation>
    <scope>NUCLEOTIDE SEQUENCE [LARGE SCALE GENOMIC DNA]</scope>
    <source>
        <strain evidence="14">DV1</strain>
        <tissue evidence="14">Whole organism</tissue>
    </source>
</reference>
<dbReference type="FunFam" id="1.20.1560.10:FF:000121">
    <property type="entry name" value="ABC transporter B family member 9"/>
    <property type="match status" value="1"/>
</dbReference>
<feature type="transmembrane region" description="Helical" evidence="11">
    <location>
        <begin position="771"/>
        <end position="796"/>
    </location>
</feature>
<dbReference type="CDD" id="cd03249">
    <property type="entry name" value="ABC_MTABC3_MDL1_MDL2"/>
    <property type="match status" value="2"/>
</dbReference>
<feature type="compositionally biased region" description="Basic and acidic residues" evidence="10">
    <location>
        <begin position="21"/>
        <end position="32"/>
    </location>
</feature>
<keyword evidence="3" id="KW-0813">Transport</keyword>
<feature type="transmembrane region" description="Helical" evidence="11">
    <location>
        <begin position="333"/>
        <end position="351"/>
    </location>
</feature>
<organism evidence="14 15">
    <name type="scientific">Macrostomum lignano</name>
    <dbReference type="NCBI Taxonomy" id="282301"/>
    <lineage>
        <taxon>Eukaryota</taxon>
        <taxon>Metazoa</taxon>
        <taxon>Spiralia</taxon>
        <taxon>Lophotrochozoa</taxon>
        <taxon>Platyhelminthes</taxon>
        <taxon>Rhabditophora</taxon>
        <taxon>Macrostomorpha</taxon>
        <taxon>Macrostomida</taxon>
        <taxon>Macrostomidae</taxon>
        <taxon>Macrostomum</taxon>
    </lineage>
</organism>
<sequence length="1310" mass="142494">MVKVNSQSSENDDERTPLLSKDSEGKEDEKPKLPPVSIAKLFRFADGLDWLCIAAGSAFAAGHGCGWPLISVIFGQMTNDFIRQGTQNSSQLPWANASGFDFLDSMNRYAIQYSIVGACVFAASTLQVALWSLACERQVHRMRLVFFRAVLRQEMSWFDQQSSGELTTRLADDLEKIRDGIGDKVSLLAQAAAGFFSGFIIGFFKSWRMTLVMMSLTPLLAIGGGLLGRLISSISSREQEAYAKAGAIAEETISCVKTVMAFCGQDDEEKRYAVELKKSMKEGIRKSIIIGSGIGFVMLVLYSAYCLAFWYGATQVKEWQESFGLNGIPPGDIFTVFFCVMIGSFSLGLAGQPFSQLMSARGAAATVYDIIDRRPVINASEESAGMRPPDDGCRGEVKFDGVSFAYPNRTDAKVLSGVSFSIRPGQRVALTGPSGSGKSSIVKLLLRFYDPLEGSVHLDGHDLRDLNAAWLRSKIGVVSQEPVLFACSIADNVRMGRPDATMSEIEDACRQANAHNFICGLPAGYETLVGERGAQLSGGQKQRVALARALIRKPVLLLLDEATSALDSESEAIVQAALDKASENTTTLVVAHRLSTVRNADLILTVSEGRILEAGTHDELMERRGLYHQLVSLQEFADEAEQAGRMTGGQDSSLLNGSAANASDTEQRRRRTSTSLSKTDRVAVEIVAGALTENSKTKDEMEKAKQKEMLANSPGFFAILRMNKPEWPYILLACVGSLILGGGMPLFALFFSEVIRVFGKFGDEMLAEATFWALMFLVLGASQFVGHIISAAGMGISGERLTARLRARYFRSMLRQDMSFFDSPDNSVGALTTRLASDASSVKGAAGVRLALPLQAIFGAGIGLGIALYYGWQLALMILGCVPLMAVAGAVHMAYQTRSQKASDKGTEMAGQTAAEAIENLPTVQSLGREEVFYTRYRDFLSEPYRKRLFATLLGGLTYGFSQSIVFFIYAASFRFGAYLVSIDQMEVNNVFKVFFSITFAGLMAGQTFSLIPDYAKARIAAGYIIALFNREPLIDNRSESGDRPQKLIGELRLVDVDFEYPQRAGTRVLRRLNLTIPAGRTVALVGPSGCGKSTVVSLLQRYYDPMTPDGELVGGRVELDGRDVRQLNVAWLRRNIRVVNQEPVLFARSIADNLTYGLNEEPESDCLEEVVRLSNISDFVKHLPDGMDTQVGEKGAQLSGGQKQRVALARALITRPKILLLDEATSALDSESEALVQAALDEARQGRTCILVAHRLSTVQSADVIVVMEGGRVVETGTHAELMRLGGAYYSMANSAMRKGGTLLPPGTG</sequence>
<dbReference type="Gene3D" id="3.40.50.300">
    <property type="entry name" value="P-loop containing nucleotide triphosphate hydrolases"/>
    <property type="match status" value="2"/>
</dbReference>
<keyword evidence="9 11" id="KW-0472">Membrane</keyword>
<dbReference type="GO" id="GO:0009636">
    <property type="term" value="P:response to toxic substance"/>
    <property type="evidence" value="ECO:0007669"/>
    <property type="project" value="UniProtKB-ARBA"/>
</dbReference>
<comment type="similarity">
    <text evidence="2">Belongs to the ABC transporter superfamily. ABCB family. Multidrug resistance exporter (TC 3.A.1.201) subfamily.</text>
</comment>
<evidence type="ECO:0000256" key="2">
    <source>
        <dbReference type="ARBA" id="ARBA00007577"/>
    </source>
</evidence>
<feature type="transmembrane region" description="Helical" evidence="11">
    <location>
        <begin position="729"/>
        <end position="751"/>
    </location>
</feature>
<dbReference type="STRING" id="282301.A0A267H827"/>
<feature type="region of interest" description="Disordered" evidence="10">
    <location>
        <begin position="1"/>
        <end position="32"/>
    </location>
</feature>
<feature type="transmembrane region" description="Helical" evidence="11">
    <location>
        <begin position="876"/>
        <end position="895"/>
    </location>
</feature>
<dbReference type="InterPro" id="IPR027417">
    <property type="entry name" value="P-loop_NTPase"/>
</dbReference>
<dbReference type="InterPro" id="IPR003439">
    <property type="entry name" value="ABC_transporter-like_ATP-bd"/>
</dbReference>
<dbReference type="FunFam" id="3.40.50.300:FF:001370">
    <property type="entry name" value="p-GlycoProtein related"/>
    <property type="match status" value="1"/>
</dbReference>
<evidence type="ECO:0000256" key="9">
    <source>
        <dbReference type="ARBA" id="ARBA00023136"/>
    </source>
</evidence>
<dbReference type="PANTHER" id="PTHR43394:SF27">
    <property type="entry name" value="ATP-DEPENDENT TRANSLOCASE ABCB1-LIKE"/>
    <property type="match status" value="1"/>
</dbReference>
<dbReference type="Proteomes" id="UP000215902">
    <property type="component" value="Unassembled WGS sequence"/>
</dbReference>
<feature type="domain" description="ABC transporter" evidence="12">
    <location>
        <begin position="397"/>
        <end position="633"/>
    </location>
</feature>
<dbReference type="InterPro" id="IPR036640">
    <property type="entry name" value="ABC1_TM_sf"/>
</dbReference>
<feature type="transmembrane region" description="Helical" evidence="11">
    <location>
        <begin position="949"/>
        <end position="971"/>
    </location>
</feature>
<feature type="compositionally biased region" description="Low complexity" evidence="10">
    <location>
        <begin position="652"/>
        <end position="664"/>
    </location>
</feature>
<feature type="transmembrane region" description="Helical" evidence="11">
    <location>
        <begin position="185"/>
        <end position="204"/>
    </location>
</feature>
<keyword evidence="4 11" id="KW-0812">Transmembrane</keyword>
<feature type="transmembrane region" description="Helical" evidence="11">
    <location>
        <begin position="50"/>
        <end position="70"/>
    </location>
</feature>
<dbReference type="PROSITE" id="PS00211">
    <property type="entry name" value="ABC_TRANSPORTER_1"/>
    <property type="match status" value="2"/>
</dbReference>
<dbReference type="GO" id="GO:0005524">
    <property type="term" value="F:ATP binding"/>
    <property type="evidence" value="ECO:0007669"/>
    <property type="project" value="UniProtKB-KW"/>
</dbReference>
<dbReference type="EMBL" id="NIVC01000010">
    <property type="protein sequence ID" value="PAA94470.1"/>
    <property type="molecule type" value="Genomic_DNA"/>
</dbReference>
<dbReference type="CDD" id="cd18577">
    <property type="entry name" value="ABC_6TM_Pgp_ABCB1_D1_like"/>
    <property type="match status" value="1"/>
</dbReference>
<keyword evidence="6" id="KW-0547">Nucleotide-binding</keyword>
<proteinExistence type="inferred from homology"/>
<dbReference type="PROSITE" id="PS50929">
    <property type="entry name" value="ABC_TM1F"/>
    <property type="match status" value="2"/>
</dbReference>
<evidence type="ECO:0000259" key="12">
    <source>
        <dbReference type="PROSITE" id="PS50893"/>
    </source>
</evidence>
<name>A0A267H827_9PLAT</name>
<comment type="subcellular location">
    <subcellularLocation>
        <location evidence="1">Membrane</location>
        <topology evidence="1">Multi-pass membrane protein</topology>
    </subcellularLocation>
</comment>
<evidence type="ECO:0000256" key="11">
    <source>
        <dbReference type="SAM" id="Phobius"/>
    </source>
</evidence>
<dbReference type="InterPro" id="IPR003593">
    <property type="entry name" value="AAA+_ATPase"/>
</dbReference>
<dbReference type="CDD" id="cd18578">
    <property type="entry name" value="ABC_6TM_Pgp_ABCB1_D2_like"/>
    <property type="match status" value="1"/>
</dbReference>
<dbReference type="Pfam" id="PF00005">
    <property type="entry name" value="ABC_tran"/>
    <property type="match status" value="2"/>
</dbReference>
<gene>
    <name evidence="14" type="ORF">BOX15_Mlig002315g1</name>
</gene>
<keyword evidence="5" id="KW-0677">Repeat</keyword>
<evidence type="ECO:0008006" key="16">
    <source>
        <dbReference type="Google" id="ProtNLM"/>
    </source>
</evidence>
<accession>A0A267H827</accession>
<comment type="caution">
    <text evidence="14">The sequence shown here is derived from an EMBL/GenBank/DDBJ whole genome shotgun (WGS) entry which is preliminary data.</text>
</comment>
<keyword evidence="8 11" id="KW-1133">Transmembrane helix</keyword>
<dbReference type="SUPFAM" id="SSF90123">
    <property type="entry name" value="ABC transporter transmembrane region"/>
    <property type="match status" value="2"/>
</dbReference>
<evidence type="ECO:0000313" key="14">
    <source>
        <dbReference type="EMBL" id="PAA94470.1"/>
    </source>
</evidence>
<dbReference type="SUPFAM" id="SSF52540">
    <property type="entry name" value="P-loop containing nucleoside triphosphate hydrolases"/>
    <property type="match status" value="2"/>
</dbReference>
<evidence type="ECO:0000256" key="5">
    <source>
        <dbReference type="ARBA" id="ARBA00022737"/>
    </source>
</evidence>
<feature type="transmembrane region" description="Helical" evidence="11">
    <location>
        <begin position="850"/>
        <end position="870"/>
    </location>
</feature>
<feature type="transmembrane region" description="Helical" evidence="11">
    <location>
        <begin position="110"/>
        <end position="134"/>
    </location>
</feature>
<keyword evidence="15" id="KW-1185">Reference proteome</keyword>
<evidence type="ECO:0000259" key="13">
    <source>
        <dbReference type="PROSITE" id="PS50929"/>
    </source>
</evidence>
<feature type="domain" description="ABC transmembrane type-1" evidence="13">
    <location>
        <begin position="54"/>
        <end position="359"/>
    </location>
</feature>
<feature type="region of interest" description="Disordered" evidence="10">
    <location>
        <begin position="642"/>
        <end position="677"/>
    </location>
</feature>
<dbReference type="FunFam" id="3.40.50.300:FF:000916">
    <property type="entry name" value="ABC transporter B family member 9"/>
    <property type="match status" value="1"/>
</dbReference>
<dbReference type="InterPro" id="IPR039421">
    <property type="entry name" value="Type_1_exporter"/>
</dbReference>
<dbReference type="Gene3D" id="1.20.1560.10">
    <property type="entry name" value="ABC transporter type 1, transmembrane domain"/>
    <property type="match status" value="1"/>
</dbReference>
<dbReference type="FunFam" id="1.20.1560.10:FF:000018">
    <property type="entry name" value="ATP-binding cassette subfamily B member 11"/>
    <property type="match status" value="1"/>
</dbReference>
<dbReference type="PANTHER" id="PTHR43394">
    <property type="entry name" value="ATP-DEPENDENT PERMEASE MDL1, MITOCHONDRIAL"/>
    <property type="match status" value="1"/>
</dbReference>
<feature type="domain" description="ABC transmembrane type-1" evidence="13">
    <location>
        <begin position="731"/>
        <end position="1017"/>
    </location>
</feature>